<feature type="region of interest" description="Disordered" evidence="5">
    <location>
        <begin position="1"/>
        <end position="44"/>
    </location>
</feature>
<dbReference type="Proteomes" id="UP000242525">
    <property type="component" value="Unassembled WGS sequence"/>
</dbReference>
<feature type="compositionally biased region" description="Polar residues" evidence="5">
    <location>
        <begin position="23"/>
        <end position="34"/>
    </location>
</feature>
<evidence type="ECO:0000259" key="7">
    <source>
        <dbReference type="Pfam" id="PF02656"/>
    </source>
</evidence>
<sequence length="238" mass="25817">MSNNTIIPQFIESDTHQPAPEEFSSQDSNVSNVINPDEAHNRTTSNTSTILSAVNDPANSNEAHFFSRPIFAPLIFDNTTSEARDLDAAERNFLSWVRLAMVLAVSGTAIIINLRFMDFGSKGSDGSRGKYHFSSAPSFDGLITTDAGELDSWDSLLHVVSGDSLTTRFSIPMGIIFYVLSILCLLSAAVTYISSVNGYVKQYIVVTNSLSILILVSIIALAIIVSNILLLTQVSFVS</sequence>
<evidence type="ECO:0000313" key="9">
    <source>
        <dbReference type="Proteomes" id="UP000242525"/>
    </source>
</evidence>
<dbReference type="InterPro" id="IPR003807">
    <property type="entry name" value="DUF202"/>
</dbReference>
<dbReference type="PANTHER" id="PTHR34187:SF3">
    <property type="entry name" value="DUF DOMAIN PROTEIN (AFU_ORTHOLOGUE AFUA_6G11150)"/>
    <property type="match status" value="1"/>
</dbReference>
<evidence type="ECO:0000256" key="1">
    <source>
        <dbReference type="ARBA" id="ARBA00004127"/>
    </source>
</evidence>
<feature type="transmembrane region" description="Helical" evidence="6">
    <location>
        <begin position="93"/>
        <end position="114"/>
    </location>
</feature>
<feature type="transmembrane region" description="Helical" evidence="6">
    <location>
        <begin position="175"/>
        <end position="200"/>
    </location>
</feature>
<dbReference type="GO" id="GO:0012505">
    <property type="term" value="C:endomembrane system"/>
    <property type="evidence" value="ECO:0007669"/>
    <property type="project" value="UniProtKB-SubCell"/>
</dbReference>
<dbReference type="Pfam" id="PF02656">
    <property type="entry name" value="DUF202"/>
    <property type="match status" value="1"/>
</dbReference>
<organism evidence="8 9">
    <name type="scientific">Geotrichum candidum</name>
    <name type="common">Oospora lactis</name>
    <name type="synonym">Dipodascus geotrichum</name>
    <dbReference type="NCBI Taxonomy" id="1173061"/>
    <lineage>
        <taxon>Eukaryota</taxon>
        <taxon>Fungi</taxon>
        <taxon>Dikarya</taxon>
        <taxon>Ascomycota</taxon>
        <taxon>Saccharomycotina</taxon>
        <taxon>Dipodascomycetes</taxon>
        <taxon>Dipodascales</taxon>
        <taxon>Dipodascaceae</taxon>
        <taxon>Geotrichum</taxon>
    </lineage>
</organism>
<dbReference type="PANTHER" id="PTHR34187">
    <property type="entry name" value="FGR18P"/>
    <property type="match status" value="1"/>
</dbReference>
<evidence type="ECO:0000313" key="8">
    <source>
        <dbReference type="EMBL" id="CDO55909.1"/>
    </source>
</evidence>
<evidence type="ECO:0000256" key="2">
    <source>
        <dbReference type="ARBA" id="ARBA00022692"/>
    </source>
</evidence>
<feature type="domain" description="DUF202" evidence="7">
    <location>
        <begin position="84"/>
        <end position="196"/>
    </location>
</feature>
<dbReference type="AlphaFoldDB" id="A0A0J9XEV7"/>
<feature type="transmembrane region" description="Helical" evidence="6">
    <location>
        <begin position="212"/>
        <end position="232"/>
    </location>
</feature>
<evidence type="ECO:0000256" key="5">
    <source>
        <dbReference type="SAM" id="MobiDB-lite"/>
    </source>
</evidence>
<accession>A0A0J9XEV7</accession>
<keyword evidence="2 6" id="KW-0812">Transmembrane</keyword>
<reference evidence="8" key="1">
    <citation type="submission" date="2014-03" db="EMBL/GenBank/DDBJ databases">
        <authorList>
            <person name="Casaregola S."/>
        </authorList>
    </citation>
    <scope>NUCLEOTIDE SEQUENCE [LARGE SCALE GENOMIC DNA]</scope>
    <source>
        <strain evidence="8">CLIB 918</strain>
    </source>
</reference>
<keyword evidence="4 6" id="KW-0472">Membrane</keyword>
<proteinExistence type="predicted"/>
<gene>
    <name evidence="8" type="ORF">BN980_GECA13s00087g</name>
</gene>
<name>A0A0J9XEV7_GEOCN</name>
<comment type="subcellular location">
    <subcellularLocation>
        <location evidence="1">Endomembrane system</location>
        <topology evidence="1">Multi-pass membrane protein</topology>
    </subcellularLocation>
</comment>
<evidence type="ECO:0000256" key="3">
    <source>
        <dbReference type="ARBA" id="ARBA00022989"/>
    </source>
</evidence>
<evidence type="ECO:0000256" key="6">
    <source>
        <dbReference type="SAM" id="Phobius"/>
    </source>
</evidence>
<dbReference type="EMBL" id="CCBN010000013">
    <property type="protein sequence ID" value="CDO55909.1"/>
    <property type="molecule type" value="Genomic_DNA"/>
</dbReference>
<dbReference type="InterPro" id="IPR052053">
    <property type="entry name" value="IM_YidH-like"/>
</dbReference>
<keyword evidence="3 6" id="KW-1133">Transmembrane helix</keyword>
<comment type="caution">
    <text evidence="8">The sequence shown here is derived from an EMBL/GenBank/DDBJ whole genome shotgun (WGS) entry which is preliminary data.</text>
</comment>
<dbReference type="OrthoDB" id="199599at2759"/>
<evidence type="ECO:0000256" key="4">
    <source>
        <dbReference type="ARBA" id="ARBA00023136"/>
    </source>
</evidence>
<protein>
    <recommendedName>
        <fullName evidence="7">DUF202 domain-containing protein</fullName>
    </recommendedName>
</protein>
<keyword evidence="9" id="KW-1185">Reference proteome</keyword>